<gene>
    <name evidence="2" type="ORF">ACFPYN_03815</name>
</gene>
<sequence length="226" mass="26265">MFKKEFFLLCFMSLLLVSCEEPKNNSKQVLKEDIQAESVQSNLISVSDATKALKNYFIQQEFPASFLEGKVVLKDEFYDVDDTLLVYYFVVEGTKTENFYLVSAVDTLDPIMESGNADGLSYHVEEKGLKKPYYVGMNNIVFADNAQDLQEKFVSSKKQTLYMMEDEKNKLQLKADQSEDEAEKLELEQQLIYIEEMIIDTSERVLEPFPKASQRSKRWDELLKYK</sequence>
<dbReference type="PROSITE" id="PS51257">
    <property type="entry name" value="PROKAR_LIPOPROTEIN"/>
    <property type="match status" value="1"/>
</dbReference>
<feature type="coiled-coil region" evidence="1">
    <location>
        <begin position="161"/>
        <end position="190"/>
    </location>
</feature>
<keyword evidence="3" id="KW-1185">Reference proteome</keyword>
<comment type="caution">
    <text evidence="2">The sequence shown here is derived from an EMBL/GenBank/DDBJ whole genome shotgun (WGS) entry which is preliminary data.</text>
</comment>
<reference evidence="3" key="1">
    <citation type="journal article" date="2019" name="Int. J. Syst. Evol. Microbiol.">
        <title>The Global Catalogue of Microorganisms (GCM) 10K type strain sequencing project: providing services to taxonomists for standard genome sequencing and annotation.</title>
        <authorList>
            <consortium name="The Broad Institute Genomics Platform"/>
            <consortium name="The Broad Institute Genome Sequencing Center for Infectious Disease"/>
            <person name="Wu L."/>
            <person name="Ma J."/>
        </authorList>
    </citation>
    <scope>NUCLEOTIDE SEQUENCE [LARGE SCALE GENOMIC DNA]</scope>
    <source>
        <strain evidence="3">CCUG 54527</strain>
    </source>
</reference>
<name>A0ABW1L612_9BACL</name>
<accession>A0ABW1L612</accession>
<proteinExistence type="predicted"/>
<dbReference type="EMBL" id="JBHSRI010000002">
    <property type="protein sequence ID" value="MFC6038577.1"/>
    <property type="molecule type" value="Genomic_DNA"/>
</dbReference>
<evidence type="ECO:0000313" key="2">
    <source>
        <dbReference type="EMBL" id="MFC6038577.1"/>
    </source>
</evidence>
<evidence type="ECO:0008006" key="4">
    <source>
        <dbReference type="Google" id="ProtNLM"/>
    </source>
</evidence>
<dbReference type="Proteomes" id="UP001596170">
    <property type="component" value="Unassembled WGS sequence"/>
</dbReference>
<evidence type="ECO:0000256" key="1">
    <source>
        <dbReference type="SAM" id="Coils"/>
    </source>
</evidence>
<organism evidence="2 3">
    <name type="scientific">Paenisporosarcina macmurdoensis</name>
    <dbReference type="NCBI Taxonomy" id="212659"/>
    <lineage>
        <taxon>Bacteria</taxon>
        <taxon>Bacillati</taxon>
        <taxon>Bacillota</taxon>
        <taxon>Bacilli</taxon>
        <taxon>Bacillales</taxon>
        <taxon>Caryophanaceae</taxon>
        <taxon>Paenisporosarcina</taxon>
    </lineage>
</organism>
<protein>
    <recommendedName>
        <fullName evidence="4">Lipoprotein</fullName>
    </recommendedName>
</protein>
<evidence type="ECO:0000313" key="3">
    <source>
        <dbReference type="Proteomes" id="UP001596170"/>
    </source>
</evidence>
<dbReference type="RefSeq" id="WP_377732596.1">
    <property type="nucleotide sequence ID" value="NZ_JBHSRI010000002.1"/>
</dbReference>
<keyword evidence="1" id="KW-0175">Coiled coil</keyword>